<evidence type="ECO:0000256" key="1">
    <source>
        <dbReference type="SAM" id="MobiDB-lite"/>
    </source>
</evidence>
<reference evidence="3 4" key="1">
    <citation type="submission" date="2019-06" db="EMBL/GenBank/DDBJ databases">
        <title>Tsukamurella conjunctivitidis sp. nov., Tsukamurella assacharolytica sp. nov. and Tsukamurella sputae sp. nov. isolated from patients with conjunctivitis, bacteraemia (lymphoma) and respiratory infection (sputum) in Hong Kong.</title>
        <authorList>
            <person name="Teng J.L.L."/>
            <person name="Lee H.H."/>
            <person name="Fong J.Y.H."/>
            <person name="Fok K.M.N."/>
            <person name="Lau S.K.P."/>
            <person name="Woo P.C.Y."/>
        </authorList>
    </citation>
    <scope>NUCLEOTIDE SEQUENCE [LARGE SCALE GENOMIC DNA]</scope>
    <source>
        <strain evidence="3 4">HKU72</strain>
    </source>
</reference>
<keyword evidence="4" id="KW-1185">Reference proteome</keyword>
<dbReference type="RefSeq" id="WP_146486269.1">
    <property type="nucleotide sequence ID" value="NZ_VIGX01000002.1"/>
</dbReference>
<name>A0A5C5S586_9ACTN</name>
<comment type="caution">
    <text evidence="3">The sequence shown here is derived from an EMBL/GenBank/DDBJ whole genome shotgun (WGS) entry which is preliminary data.</text>
</comment>
<proteinExistence type="predicted"/>
<evidence type="ECO:0000313" key="3">
    <source>
        <dbReference type="EMBL" id="TWS30244.1"/>
    </source>
</evidence>
<feature type="transmembrane region" description="Helical" evidence="2">
    <location>
        <begin position="30"/>
        <end position="48"/>
    </location>
</feature>
<keyword evidence="2" id="KW-0472">Membrane</keyword>
<evidence type="ECO:0000256" key="2">
    <source>
        <dbReference type="SAM" id="Phobius"/>
    </source>
</evidence>
<feature type="region of interest" description="Disordered" evidence="1">
    <location>
        <begin position="1"/>
        <end position="25"/>
    </location>
</feature>
<sequence length="86" mass="8732">MQHQNTNPGANGTPSTPPSGSPPATHTTEVVVLACIAFAVVYLLAQLLRAYPTVVGAAVALGAIGFGAWGMSVHRTGPHNRDGAGR</sequence>
<keyword evidence="2" id="KW-0812">Transmembrane</keyword>
<dbReference type="EMBL" id="VIGX01000002">
    <property type="protein sequence ID" value="TWS30244.1"/>
    <property type="molecule type" value="Genomic_DNA"/>
</dbReference>
<feature type="transmembrane region" description="Helical" evidence="2">
    <location>
        <begin position="54"/>
        <end position="71"/>
    </location>
</feature>
<organism evidence="3 4">
    <name type="scientific">Tsukamurella conjunctivitidis</name>
    <dbReference type="NCBI Taxonomy" id="2592068"/>
    <lineage>
        <taxon>Bacteria</taxon>
        <taxon>Bacillati</taxon>
        <taxon>Actinomycetota</taxon>
        <taxon>Actinomycetes</taxon>
        <taxon>Mycobacteriales</taxon>
        <taxon>Tsukamurellaceae</taxon>
        <taxon>Tsukamurella</taxon>
    </lineage>
</organism>
<accession>A0A5C5S586</accession>
<keyword evidence="2" id="KW-1133">Transmembrane helix</keyword>
<protein>
    <submittedName>
        <fullName evidence="3">Uncharacterized protein</fullName>
    </submittedName>
</protein>
<gene>
    <name evidence="3" type="ORF">FK530_06980</name>
</gene>
<dbReference type="Proteomes" id="UP000319375">
    <property type="component" value="Unassembled WGS sequence"/>
</dbReference>
<dbReference type="AlphaFoldDB" id="A0A5C5S586"/>
<evidence type="ECO:0000313" key="4">
    <source>
        <dbReference type="Proteomes" id="UP000319375"/>
    </source>
</evidence>
<feature type="compositionally biased region" description="Low complexity" evidence="1">
    <location>
        <begin position="1"/>
        <end position="14"/>
    </location>
</feature>